<accession>A0ABN7V8M3</accession>
<feature type="region of interest" description="Disordered" evidence="1">
    <location>
        <begin position="353"/>
        <end position="375"/>
    </location>
</feature>
<gene>
    <name evidence="2" type="ORF">GMARGA_LOCUS15719</name>
</gene>
<keyword evidence="3" id="KW-1185">Reference proteome</keyword>
<organism evidence="2 3">
    <name type="scientific">Gigaspora margarita</name>
    <dbReference type="NCBI Taxonomy" id="4874"/>
    <lineage>
        <taxon>Eukaryota</taxon>
        <taxon>Fungi</taxon>
        <taxon>Fungi incertae sedis</taxon>
        <taxon>Mucoromycota</taxon>
        <taxon>Glomeromycotina</taxon>
        <taxon>Glomeromycetes</taxon>
        <taxon>Diversisporales</taxon>
        <taxon>Gigasporaceae</taxon>
        <taxon>Gigaspora</taxon>
    </lineage>
</organism>
<dbReference type="Proteomes" id="UP000789901">
    <property type="component" value="Unassembled WGS sequence"/>
</dbReference>
<evidence type="ECO:0000313" key="3">
    <source>
        <dbReference type="Proteomes" id="UP000789901"/>
    </source>
</evidence>
<dbReference type="EMBL" id="CAJVQB010010999">
    <property type="protein sequence ID" value="CAG8744460.1"/>
    <property type="molecule type" value="Genomic_DNA"/>
</dbReference>
<proteinExistence type="predicted"/>
<protein>
    <submittedName>
        <fullName evidence="2">19974_t:CDS:1</fullName>
    </submittedName>
</protein>
<comment type="caution">
    <text evidence="2">The sequence shown here is derived from an EMBL/GenBank/DDBJ whole genome shotgun (WGS) entry which is preliminary data.</text>
</comment>
<sequence>MADITTTQREESMNNLMKGYMDAMTSLTTFLKPFELVLEQRKEATKFIKYQENNKSIKLVTSSPYEKQASEWCKDPNEQALIKTYRMFYNTSITISQQVNSINIEEDNDYEYLLKHTCRKVQDIVNTKSEMAKSFYISFDKILQEEIKAHVSGKKSISLTKNQIKNLPTIKSKEPNLQYTNKILEIDNIEENIDFISNNFQSSFKDCSIKENIQTRSTPTSEDRLTFCEIHQAEITIVPNGIQKDELFDIINRKTNSYYYDFALKICNEMGSRKASTLIALMAHFEFLRVLVPETALHLISQNKSGLELELAQEIMEDSANFAMNDNQEVNKSEIGAMLLLTYDQMEIDENDARRKKKRKITPNTTVDTSMPLEI</sequence>
<evidence type="ECO:0000313" key="2">
    <source>
        <dbReference type="EMBL" id="CAG8744460.1"/>
    </source>
</evidence>
<name>A0ABN7V8M3_GIGMA</name>
<evidence type="ECO:0000256" key="1">
    <source>
        <dbReference type="SAM" id="MobiDB-lite"/>
    </source>
</evidence>
<reference evidence="2 3" key="1">
    <citation type="submission" date="2021-06" db="EMBL/GenBank/DDBJ databases">
        <authorList>
            <person name="Kallberg Y."/>
            <person name="Tangrot J."/>
            <person name="Rosling A."/>
        </authorList>
    </citation>
    <scope>NUCLEOTIDE SEQUENCE [LARGE SCALE GENOMIC DNA]</scope>
    <source>
        <strain evidence="2 3">120-4 pot B 10/14</strain>
    </source>
</reference>